<dbReference type="SUPFAM" id="SSF54001">
    <property type="entry name" value="Cysteine proteinases"/>
    <property type="match status" value="1"/>
</dbReference>
<evidence type="ECO:0000256" key="2">
    <source>
        <dbReference type="ARBA" id="ARBA00022670"/>
    </source>
</evidence>
<feature type="compositionally biased region" description="Polar residues" evidence="5">
    <location>
        <begin position="82"/>
        <end position="133"/>
    </location>
</feature>
<keyword evidence="2" id="KW-0645">Protease</keyword>
<reference evidence="7" key="1">
    <citation type="submission" date="2022-02" db="EMBL/GenBank/DDBJ databases">
        <authorList>
            <person name="King R."/>
        </authorList>
    </citation>
    <scope>NUCLEOTIDE SEQUENCE</scope>
</reference>
<dbReference type="Gene3D" id="1.10.418.20">
    <property type="match status" value="1"/>
</dbReference>
<keyword evidence="3" id="KW-0378">Hydrolase</keyword>
<dbReference type="PANTHER" id="PTHR12606:SF141">
    <property type="entry name" value="GH15225P-RELATED"/>
    <property type="match status" value="1"/>
</dbReference>
<dbReference type="AlphaFoldDB" id="A0A9P0JD09"/>
<keyword evidence="4" id="KW-0788">Thiol protease</keyword>
<dbReference type="GO" id="GO:0016926">
    <property type="term" value="P:protein desumoylation"/>
    <property type="evidence" value="ECO:0007669"/>
    <property type="project" value="TreeGrafter"/>
</dbReference>
<dbReference type="PROSITE" id="PS50600">
    <property type="entry name" value="ULP_PROTEASE"/>
    <property type="match status" value="1"/>
</dbReference>
<evidence type="ECO:0000259" key="6">
    <source>
        <dbReference type="PROSITE" id="PS50600"/>
    </source>
</evidence>
<dbReference type="EMBL" id="OU899036">
    <property type="protein sequence ID" value="CAH1732500.1"/>
    <property type="molecule type" value="Genomic_DNA"/>
</dbReference>
<evidence type="ECO:0000313" key="7">
    <source>
        <dbReference type="EMBL" id="CAH1732500.1"/>
    </source>
</evidence>
<dbReference type="GO" id="GO:0006508">
    <property type="term" value="P:proteolysis"/>
    <property type="evidence" value="ECO:0007669"/>
    <property type="project" value="UniProtKB-KW"/>
</dbReference>
<evidence type="ECO:0000313" key="8">
    <source>
        <dbReference type="Proteomes" id="UP001154329"/>
    </source>
</evidence>
<evidence type="ECO:0000256" key="5">
    <source>
        <dbReference type="SAM" id="MobiDB-lite"/>
    </source>
</evidence>
<reference evidence="7" key="2">
    <citation type="submission" date="2022-10" db="EMBL/GenBank/DDBJ databases">
        <authorList>
            <consortium name="ENA_rothamsted_submissions"/>
            <consortium name="culmorum"/>
            <person name="King R."/>
        </authorList>
    </citation>
    <scope>NUCLEOTIDE SEQUENCE</scope>
</reference>
<dbReference type="Pfam" id="PF02902">
    <property type="entry name" value="Peptidase_C48"/>
    <property type="match status" value="1"/>
</dbReference>
<feature type="region of interest" description="Disordered" evidence="5">
    <location>
        <begin position="50"/>
        <end position="133"/>
    </location>
</feature>
<dbReference type="InterPro" id="IPR003653">
    <property type="entry name" value="Peptidase_C48_C"/>
</dbReference>
<feature type="region of interest" description="Disordered" evidence="5">
    <location>
        <begin position="1"/>
        <end position="33"/>
    </location>
</feature>
<dbReference type="Proteomes" id="UP001154329">
    <property type="component" value="Chromosome 3"/>
</dbReference>
<feature type="compositionally biased region" description="Polar residues" evidence="5">
    <location>
        <begin position="1"/>
        <end position="27"/>
    </location>
</feature>
<accession>A0A9P0JD09</accession>
<evidence type="ECO:0000256" key="1">
    <source>
        <dbReference type="ARBA" id="ARBA00005234"/>
    </source>
</evidence>
<keyword evidence="8" id="KW-1185">Reference proteome</keyword>
<evidence type="ECO:0000256" key="3">
    <source>
        <dbReference type="ARBA" id="ARBA00022801"/>
    </source>
</evidence>
<proteinExistence type="inferred from homology"/>
<dbReference type="GO" id="GO:0005634">
    <property type="term" value="C:nucleus"/>
    <property type="evidence" value="ECO:0007669"/>
    <property type="project" value="TreeGrafter"/>
</dbReference>
<protein>
    <recommendedName>
        <fullName evidence="6">Ubiquitin-like protease family profile domain-containing protein</fullName>
    </recommendedName>
</protein>
<sequence>MAPSTRSTNCPEQLTTMSDLSNPNGNARPQRKCTRSKRIYEGYEMTKITKRTTTKKRSSRQFKKPLLHVDTASSESERPSNVCVTQPNVTQPNVTHSNVTQPNVTQPNVTQPNVTQPNVTQPNVTQPNVTQPNVTQPNIIQPYIIKRNNGEVYVIVSNSDNNANNYPSDRRIAESLFVNIFNHINTVDYNNKIFPGYDLSLITEFKRDLVRKNVNAFLNKKLGLCSVKDLYQVFLTDIWLNDLIVQHYFNLLGSKSNNTIYVLSTYFFLDLKRHGIDEFTERYLKNVRLLNYSKVLVPTHLGNHWVLIVVDFSEKKIIYYDSLDYFASLCPKILMLKQYINLGHIAKEPNYQYGSNITDVCSGISPKQTNVNDCGIFTCTNARYNMCNKSSTFNQEDIPLLRQKLFYEMFYNELLPIE</sequence>
<comment type="similarity">
    <text evidence="1">Belongs to the peptidase C48 family.</text>
</comment>
<dbReference type="PANTHER" id="PTHR12606">
    <property type="entry name" value="SENTRIN/SUMO-SPECIFIC PROTEASE"/>
    <property type="match status" value="1"/>
</dbReference>
<gene>
    <name evidence="7" type="ORF">APHIGO_LOCUS8985</name>
</gene>
<name>A0A9P0JD09_APHGO</name>
<dbReference type="Gene3D" id="3.30.310.130">
    <property type="entry name" value="Ubiquitin-related"/>
    <property type="match status" value="1"/>
</dbReference>
<feature type="domain" description="Ubiquitin-like protease family profile" evidence="6">
    <location>
        <begin position="207"/>
        <end position="385"/>
    </location>
</feature>
<evidence type="ECO:0000256" key="4">
    <source>
        <dbReference type="ARBA" id="ARBA00022807"/>
    </source>
</evidence>
<dbReference type="InterPro" id="IPR038765">
    <property type="entry name" value="Papain-like_cys_pep_sf"/>
</dbReference>
<feature type="compositionally biased region" description="Basic residues" evidence="5">
    <location>
        <begin position="50"/>
        <end position="66"/>
    </location>
</feature>
<organism evidence="7 8">
    <name type="scientific">Aphis gossypii</name>
    <name type="common">Cotton aphid</name>
    <dbReference type="NCBI Taxonomy" id="80765"/>
    <lineage>
        <taxon>Eukaryota</taxon>
        <taxon>Metazoa</taxon>
        <taxon>Ecdysozoa</taxon>
        <taxon>Arthropoda</taxon>
        <taxon>Hexapoda</taxon>
        <taxon>Insecta</taxon>
        <taxon>Pterygota</taxon>
        <taxon>Neoptera</taxon>
        <taxon>Paraneoptera</taxon>
        <taxon>Hemiptera</taxon>
        <taxon>Sternorrhyncha</taxon>
        <taxon>Aphidomorpha</taxon>
        <taxon>Aphidoidea</taxon>
        <taxon>Aphididae</taxon>
        <taxon>Aphidini</taxon>
        <taxon>Aphis</taxon>
        <taxon>Aphis</taxon>
    </lineage>
</organism>
<dbReference type="GO" id="GO:0016929">
    <property type="term" value="F:deSUMOylase activity"/>
    <property type="evidence" value="ECO:0007669"/>
    <property type="project" value="TreeGrafter"/>
</dbReference>